<name>A0A0N4ZZV6_PARTI</name>
<feature type="compositionally biased region" description="Basic residues" evidence="1">
    <location>
        <begin position="169"/>
        <end position="178"/>
    </location>
</feature>
<accession>A0A0N4ZZV6</accession>
<proteinExistence type="predicted"/>
<sequence>MADADPGRHGPAVPVPAARSGPPVDEGAPEVFRRARSGQGRSRPQLPRRRQRRGDRRRPGSGRRQQPRPVGAPERRPLLLGRGPQGRLRRLERQAEGRHLPGQAGQRGRQGGTRGRPGRSDRPPGRRRRRAGQAGRAVGQERPAVGHGQRVPGTAGHHGRLLRPSGWPTRRRRRRRARPLQAARPGRQRPDRPGHGRRRHRREARHPGRLLRHRRKANRLPRPLCPAPRRPGRDPAGAGEWGADGTRPGRAGRRRPEGRRGHCRQDLRRRLQPPAGLGALGRAGLDAGDDGHGAEPRPERRNGRGPGQAVRRPPLRLRQLPPLHHHVLQCGAGPGPRLFRRGAGRPQGSSGRLGRHRTDRRELGKGGRGLQGPGRARTGQALPAGSPGPAVGRRRRRVRKLDERPGEILSPHARHPRKLGHGRQRPVDGVRQYGRDLGHRRRLHPQPLDGREQAVRRVPDQRPGRGRGGRHPHAAVPDQGGPRGDGRNGSFDGRGHA</sequence>
<feature type="compositionally biased region" description="Basic residues" evidence="1">
    <location>
        <begin position="412"/>
        <end position="424"/>
    </location>
</feature>
<feature type="compositionally biased region" description="Basic and acidic residues" evidence="1">
    <location>
        <begin position="254"/>
        <end position="269"/>
    </location>
</feature>
<dbReference type="WBParaSite" id="PTRK_0001457900.1">
    <property type="protein sequence ID" value="PTRK_0001457900.1"/>
    <property type="gene ID" value="PTRK_0001457900"/>
</dbReference>
<evidence type="ECO:0000313" key="2">
    <source>
        <dbReference type="Proteomes" id="UP000038045"/>
    </source>
</evidence>
<evidence type="ECO:0000313" key="3">
    <source>
        <dbReference type="WBParaSite" id="PTRK_0001457900.1"/>
    </source>
</evidence>
<feature type="compositionally biased region" description="Basic and acidic residues" evidence="1">
    <location>
        <begin position="425"/>
        <end position="437"/>
    </location>
</feature>
<dbReference type="AlphaFoldDB" id="A0A0N4ZZV6"/>
<feature type="region of interest" description="Disordered" evidence="1">
    <location>
        <begin position="1"/>
        <end position="314"/>
    </location>
</feature>
<organism evidence="2 3">
    <name type="scientific">Parastrongyloides trichosuri</name>
    <name type="common">Possum-specific nematode worm</name>
    <dbReference type="NCBI Taxonomy" id="131310"/>
    <lineage>
        <taxon>Eukaryota</taxon>
        <taxon>Metazoa</taxon>
        <taxon>Ecdysozoa</taxon>
        <taxon>Nematoda</taxon>
        <taxon>Chromadorea</taxon>
        <taxon>Rhabditida</taxon>
        <taxon>Tylenchina</taxon>
        <taxon>Panagrolaimomorpha</taxon>
        <taxon>Strongyloidoidea</taxon>
        <taxon>Strongyloididae</taxon>
        <taxon>Parastrongyloides</taxon>
    </lineage>
</organism>
<evidence type="ECO:0000256" key="1">
    <source>
        <dbReference type="SAM" id="MobiDB-lite"/>
    </source>
</evidence>
<feature type="compositionally biased region" description="Low complexity" evidence="1">
    <location>
        <begin position="373"/>
        <end position="391"/>
    </location>
</feature>
<protein>
    <submittedName>
        <fullName evidence="3">LigA</fullName>
    </submittedName>
</protein>
<feature type="compositionally biased region" description="Basic residues" evidence="1">
    <location>
        <begin position="464"/>
        <end position="473"/>
    </location>
</feature>
<dbReference type="Proteomes" id="UP000038045">
    <property type="component" value="Unplaced"/>
</dbReference>
<feature type="compositionally biased region" description="Basic and acidic residues" evidence="1">
    <location>
        <begin position="89"/>
        <end position="99"/>
    </location>
</feature>
<dbReference type="STRING" id="131310.A0A0N4ZZV6"/>
<feature type="compositionally biased region" description="Basic residues" evidence="1">
    <location>
        <begin position="195"/>
        <end position="219"/>
    </location>
</feature>
<feature type="compositionally biased region" description="Low complexity" evidence="1">
    <location>
        <begin position="275"/>
        <end position="286"/>
    </location>
</feature>
<feature type="compositionally biased region" description="Basic residues" evidence="1">
    <location>
        <begin position="46"/>
        <end position="61"/>
    </location>
</feature>
<feature type="compositionally biased region" description="Low complexity" evidence="1">
    <location>
        <begin position="234"/>
        <end position="249"/>
    </location>
</feature>
<feature type="compositionally biased region" description="Basic and acidic residues" evidence="1">
    <location>
        <begin position="289"/>
        <end position="302"/>
    </location>
</feature>
<keyword evidence="2" id="KW-1185">Reference proteome</keyword>
<feature type="compositionally biased region" description="Basic and acidic residues" evidence="1">
    <location>
        <begin position="449"/>
        <end position="463"/>
    </location>
</feature>
<reference evidence="3" key="1">
    <citation type="submission" date="2017-02" db="UniProtKB">
        <authorList>
            <consortium name="WormBaseParasite"/>
        </authorList>
    </citation>
    <scope>IDENTIFICATION</scope>
</reference>
<feature type="region of interest" description="Disordered" evidence="1">
    <location>
        <begin position="326"/>
        <end position="497"/>
    </location>
</feature>